<name>A0AAX3P835_AERHY</name>
<proteinExistence type="predicted"/>
<sequence>MRAGAMYGYWWLIAGLLFGFPCQAAVVKVTAEYKPAVYEADNGTFVSTTKCVKTSEGMWLSSCSGGVMSLDSLLFSLKTKVKRNVKRDFSNTRDSFVSLGSLGNKTMIITSDKGQQFSVLFKPDKLGVHFDSVVNPNDGWKIYNTAFTNPKGGCRYLEREVAGYINLTSWIVLWGDVGGKSCYIGLSVDGTSDIQAMFFGFKITPPSPLKMLNGIYTGSIILSVGQNKDIDLGNGVYEDNQLIIELTLKVQHQIKVEFPPGGDKVVLQPPGGWHDWIYRGKARIPPYLIAELPYRLWSSSDFNVWLNCQYAIGEVCMLNNERLGMQVRLDVIYVNKSKEEIPLKHGVKKLFSASLRGPYFINEERSIIFKVQEPVLALMMEYPGSTYKGNVTLIYDAAI</sequence>
<reference evidence="1" key="1">
    <citation type="submission" date="2023-02" db="EMBL/GenBank/DDBJ databases">
        <title>The sequence of Aeromonas hydrophila K533.</title>
        <authorList>
            <person name="Luo X."/>
        </authorList>
    </citation>
    <scope>NUCLEOTIDE SEQUENCE</scope>
    <source>
        <strain evidence="1">K533</strain>
    </source>
</reference>
<dbReference type="AlphaFoldDB" id="A0AAX3P835"/>
<protein>
    <submittedName>
        <fullName evidence="1">Uncharacterized protein</fullName>
    </submittedName>
</protein>
<gene>
    <name evidence="1" type="ORF">PY771_02165</name>
</gene>
<dbReference type="Proteomes" id="UP001214666">
    <property type="component" value="Chromosome"/>
</dbReference>
<dbReference type="EMBL" id="CP118942">
    <property type="protein sequence ID" value="WEE27143.1"/>
    <property type="molecule type" value="Genomic_DNA"/>
</dbReference>
<dbReference type="RefSeq" id="WP_143238948.1">
    <property type="nucleotide sequence ID" value="NZ_AP023398.1"/>
</dbReference>
<evidence type="ECO:0000313" key="1">
    <source>
        <dbReference type="EMBL" id="WEE27143.1"/>
    </source>
</evidence>
<organism evidence="1 2">
    <name type="scientific">Aeromonas hydrophila</name>
    <dbReference type="NCBI Taxonomy" id="644"/>
    <lineage>
        <taxon>Bacteria</taxon>
        <taxon>Pseudomonadati</taxon>
        <taxon>Pseudomonadota</taxon>
        <taxon>Gammaproteobacteria</taxon>
        <taxon>Aeromonadales</taxon>
        <taxon>Aeromonadaceae</taxon>
        <taxon>Aeromonas</taxon>
    </lineage>
</organism>
<accession>A0AAX3P835</accession>
<evidence type="ECO:0000313" key="2">
    <source>
        <dbReference type="Proteomes" id="UP001214666"/>
    </source>
</evidence>